<keyword evidence="4" id="KW-0800">Toxin</keyword>
<evidence type="ECO:0000313" key="12">
    <source>
        <dbReference type="Proteomes" id="UP000239480"/>
    </source>
</evidence>
<evidence type="ECO:0000259" key="9">
    <source>
        <dbReference type="Pfam" id="PF13403"/>
    </source>
</evidence>
<dbReference type="InterPro" id="IPR025193">
    <property type="entry name" value="DUF4114"/>
</dbReference>
<name>A0A2T0S041_9RHOB</name>
<dbReference type="InterPro" id="IPR011049">
    <property type="entry name" value="Serralysin-like_metalloprot_C"/>
</dbReference>
<gene>
    <name evidence="11" type="ORF">CLV78_101900</name>
</gene>
<sequence length="1260" mass="129934">MINVLLTFDELATGDVVTDQYQSKGVTISSGSSGKPVMVFDTANPTGGDDDLATDNLCNVLIISEDGDSSDPDDNSGGGSFLFEFDEPSDVKSLDVLDIEEAGKVLCYDADGNLLGEVAVPVTGDNGQASVDIGIEGVCSMEVVLCGSGAIDNLCYDIDLDDPCEPCDDDGDEGCGPDGYVQGTDDNDVIDIAYAGDPQGDRIDNNDAILPGEGPQDDIVLAGAGDDTVLGGEGDDTIYGDSNFGENSAVEITLVYGYTVSYPNGIFAYTIDPETGEIGNLEVLTESIFDVQPPHSWDYDVEPGCIVGVGIISPDGTFVSSGYGDNVDLNSDGVEHTKLWEIDPDTGAVTVAFEDMFNQGDQDFNDVLIKVDLGESGARFDNAHVDYGSTPPIDDSAVGDDTLDGGAGDDTIFGEGGDDTITGGDGSDTVYGGSGDDVIDTSGSAPWTDLDFPGYGVLPAVPGDVDPNNDKDVVYAGSGDDVVSTGDDADFVDGGEGDDIIDAGIDADTVLGGDGDDTIIGGEGSDEISGGKGDDLIYGGLGPNPDLDPLNIPDDGSNPLGPDPVQNNGMDVIHGGDGDDEIYGQDDDDTIYGDGGDDLIDGGIDEDTLYGGDGEDVLLGRQGDDTLDGGADTDLIAGGAGDDTIDGGTGRDLIGGGSGDDSIDGGADGDIIFGGEGDDMIAGGEGDDVIVGGEGGDHQDGGDGEDLFVDVDSGDHVDGGDGHDTMVLSGPAIIEFDDATKTSGTVNFLDFASDEPVSQATFENVEEITYVIPEPDPVPPAPSPRSVQDVQDPPIVPTPGVVDGTNGDDAMDGTFVDVDGDQIDDGSSLPGLGGNDDVVLGYEGRDTIQSGIGNDFVFGGAGDDTIEGGSGNDLLVGEEGNDAIIGEDGDDELRGELGDDRLDGGIGDDTIVGGLGNDTLIGGAGNDVIAGGDADAPDDINTDPGDDIIEAGEGSDVVFGDAGNDQIDLGSDDDIDVAFGGADQDTFTGVGPASTPNPFGITGDIIRGGESGNDFDTIDLSGYGGPLKVNWTGDDPSTESGTITFFDAPGGNVIGEAEFSEIESIIPCFTPGTRIATPRGEKPVEELCVGDKIITRDNGIQEIRWYGQKNLDHGKLAQVPHLQPVLIKAGSLGDGLPERDMMVSPNHRMLVANDRTSLYFEEHEVLVAAKHLVDHKSILRLNALNTTYIHFMFDQHEVVLADGAWTESFQPGDYTLNGIGNAQRLEILEIFPELNTREGLGNYVAARRTLKSHEAVLLAQ</sequence>
<feature type="domain" description="Hedgehog/Intein (Hint)" evidence="9">
    <location>
        <begin position="1067"/>
        <end position="1213"/>
    </location>
</feature>
<feature type="domain" description="DUF4114" evidence="10">
    <location>
        <begin position="325"/>
        <end position="373"/>
    </location>
</feature>
<dbReference type="GO" id="GO:0090729">
    <property type="term" value="F:toxin activity"/>
    <property type="evidence" value="ECO:0007669"/>
    <property type="project" value="UniProtKB-KW"/>
</dbReference>
<dbReference type="PRINTS" id="PR01488">
    <property type="entry name" value="RTXTOXINA"/>
</dbReference>
<evidence type="ECO:0000256" key="4">
    <source>
        <dbReference type="ARBA" id="ARBA00022656"/>
    </source>
</evidence>
<proteinExistence type="predicted"/>
<dbReference type="InterPro" id="IPR018511">
    <property type="entry name" value="Hemolysin-typ_Ca-bd_CS"/>
</dbReference>
<dbReference type="PROSITE" id="PS50817">
    <property type="entry name" value="INTEIN_N_TER"/>
    <property type="match status" value="1"/>
</dbReference>
<dbReference type="PROSITE" id="PS00330">
    <property type="entry name" value="HEMOLYSIN_CALCIUM"/>
    <property type="match status" value="7"/>
</dbReference>
<dbReference type="Gene3D" id="2.170.16.10">
    <property type="entry name" value="Hedgehog/Intein (Hint) domain"/>
    <property type="match status" value="1"/>
</dbReference>
<keyword evidence="6" id="KW-0843">Virulence</keyword>
<feature type="compositionally biased region" description="Low complexity" evidence="8">
    <location>
        <begin position="543"/>
        <end position="556"/>
    </location>
</feature>
<keyword evidence="7" id="KW-0472">Membrane</keyword>
<evidence type="ECO:0000256" key="2">
    <source>
        <dbReference type="ARBA" id="ARBA00004613"/>
    </source>
</evidence>
<keyword evidence="3" id="KW-0964">Secreted</keyword>
<evidence type="ECO:0000256" key="6">
    <source>
        <dbReference type="ARBA" id="ARBA00023026"/>
    </source>
</evidence>
<dbReference type="GO" id="GO:0005509">
    <property type="term" value="F:calcium ion binding"/>
    <property type="evidence" value="ECO:0007669"/>
    <property type="project" value="InterPro"/>
</dbReference>
<organism evidence="11 12">
    <name type="scientific">Aliiruegeria haliotis</name>
    <dbReference type="NCBI Taxonomy" id="1280846"/>
    <lineage>
        <taxon>Bacteria</taxon>
        <taxon>Pseudomonadati</taxon>
        <taxon>Pseudomonadota</taxon>
        <taxon>Alphaproteobacteria</taxon>
        <taxon>Rhodobacterales</taxon>
        <taxon>Roseobacteraceae</taxon>
        <taxon>Aliiruegeria</taxon>
    </lineage>
</organism>
<evidence type="ECO:0000313" key="11">
    <source>
        <dbReference type="EMBL" id="PRY26798.1"/>
    </source>
</evidence>
<dbReference type="Gene3D" id="2.150.10.10">
    <property type="entry name" value="Serralysin-like metalloprotease, C-terminal"/>
    <property type="match status" value="7"/>
</dbReference>
<dbReference type="EMBL" id="PVTD01000001">
    <property type="protein sequence ID" value="PRY26798.1"/>
    <property type="molecule type" value="Genomic_DNA"/>
</dbReference>
<dbReference type="InterPro" id="IPR006141">
    <property type="entry name" value="Intein_N"/>
</dbReference>
<dbReference type="AlphaFoldDB" id="A0A2T0S041"/>
<dbReference type="OrthoDB" id="6305173at2"/>
<dbReference type="Pfam" id="PF00353">
    <property type="entry name" value="HemolysinCabind"/>
    <property type="match status" value="11"/>
</dbReference>
<dbReference type="Pfam" id="PF13448">
    <property type="entry name" value="DUF4114"/>
    <property type="match status" value="1"/>
</dbReference>
<dbReference type="InterPro" id="IPR050557">
    <property type="entry name" value="RTX_toxin/Mannuronan_C5-epim"/>
</dbReference>
<evidence type="ECO:0000256" key="8">
    <source>
        <dbReference type="SAM" id="MobiDB-lite"/>
    </source>
</evidence>
<evidence type="ECO:0000256" key="3">
    <source>
        <dbReference type="ARBA" id="ARBA00022525"/>
    </source>
</evidence>
<evidence type="ECO:0000259" key="10">
    <source>
        <dbReference type="Pfam" id="PF13448"/>
    </source>
</evidence>
<dbReference type="GO" id="GO:0016020">
    <property type="term" value="C:membrane"/>
    <property type="evidence" value="ECO:0007669"/>
    <property type="project" value="UniProtKB-SubCell"/>
</dbReference>
<dbReference type="PRINTS" id="PR00313">
    <property type="entry name" value="CABNDNGRPT"/>
</dbReference>
<dbReference type="InterPro" id="IPR028992">
    <property type="entry name" value="Hedgehog/Intein_dom"/>
</dbReference>
<evidence type="ECO:0000256" key="1">
    <source>
        <dbReference type="ARBA" id="ARBA00004370"/>
    </source>
</evidence>
<dbReference type="PANTHER" id="PTHR38340:SF1">
    <property type="entry name" value="S-LAYER PROTEIN"/>
    <property type="match status" value="1"/>
</dbReference>
<keyword evidence="5" id="KW-0677">Repeat</keyword>
<dbReference type="GO" id="GO:0005576">
    <property type="term" value="C:extracellular region"/>
    <property type="evidence" value="ECO:0007669"/>
    <property type="project" value="UniProtKB-SubCell"/>
</dbReference>
<feature type="region of interest" description="Disordered" evidence="8">
    <location>
        <begin position="522"/>
        <end position="567"/>
    </location>
</feature>
<dbReference type="Proteomes" id="UP000239480">
    <property type="component" value="Unassembled WGS sequence"/>
</dbReference>
<accession>A0A2T0S041</accession>
<dbReference type="PANTHER" id="PTHR38340">
    <property type="entry name" value="S-LAYER PROTEIN"/>
    <property type="match status" value="1"/>
</dbReference>
<keyword evidence="12" id="KW-1185">Reference proteome</keyword>
<dbReference type="InterPro" id="IPR001343">
    <property type="entry name" value="Hemolysn_Ca-bd"/>
</dbReference>
<dbReference type="GO" id="GO:0016539">
    <property type="term" value="P:intein-mediated protein splicing"/>
    <property type="evidence" value="ECO:0007669"/>
    <property type="project" value="InterPro"/>
</dbReference>
<dbReference type="RefSeq" id="WP_106203518.1">
    <property type="nucleotide sequence ID" value="NZ_PVTD01000001.1"/>
</dbReference>
<dbReference type="InterPro" id="IPR036844">
    <property type="entry name" value="Hint_dom_sf"/>
</dbReference>
<comment type="caution">
    <text evidence="11">The sequence shown here is derived from an EMBL/GenBank/DDBJ whole genome shotgun (WGS) entry which is preliminary data.</text>
</comment>
<dbReference type="InterPro" id="IPR003995">
    <property type="entry name" value="RTX_toxin_determinant-A"/>
</dbReference>
<dbReference type="SUPFAM" id="SSF51294">
    <property type="entry name" value="Hedgehog/intein (Hint) domain"/>
    <property type="match status" value="1"/>
</dbReference>
<protein>
    <submittedName>
        <fullName evidence="11">Ca2+-binding RTX toxin-like protein</fullName>
    </submittedName>
</protein>
<comment type="subcellular location">
    <subcellularLocation>
        <location evidence="1">Membrane</location>
    </subcellularLocation>
    <subcellularLocation>
        <location evidence="2">Secreted</location>
    </subcellularLocation>
</comment>
<evidence type="ECO:0000256" key="7">
    <source>
        <dbReference type="ARBA" id="ARBA00023136"/>
    </source>
</evidence>
<evidence type="ECO:0000256" key="5">
    <source>
        <dbReference type="ARBA" id="ARBA00022737"/>
    </source>
</evidence>
<dbReference type="SUPFAM" id="SSF51120">
    <property type="entry name" value="beta-Roll"/>
    <property type="match status" value="5"/>
</dbReference>
<reference evidence="11 12" key="1">
    <citation type="submission" date="2018-03" db="EMBL/GenBank/DDBJ databases">
        <title>Genomic Encyclopedia of Archaeal and Bacterial Type Strains, Phase II (KMG-II): from individual species to whole genera.</title>
        <authorList>
            <person name="Goeker M."/>
        </authorList>
    </citation>
    <scope>NUCLEOTIDE SEQUENCE [LARGE SCALE GENOMIC DNA]</scope>
    <source>
        <strain evidence="11 12">DSM 29328</strain>
    </source>
</reference>
<dbReference type="Pfam" id="PF13403">
    <property type="entry name" value="Hint_2"/>
    <property type="match status" value="1"/>
</dbReference>